<sequence>MELSVGIENICRDFALYMQNEDFKSHLHYVSAISSFPISDMMELLPLQENETIYESINILSSVDLSELNKCVRSLYQRIIFNPVPKEPNTDADAHSQAGIKTEAEQAKKERHWICVEGLQTMFQCSQLRDPVDAHASLNDTMLRLRLLLTKCPSTNVLFLLPPQEAPAFVESLQEHEAQTSYPHHRRQGKRFKRDNTGVLIGDYVWKYYM</sequence>
<organism evidence="1 2">
    <name type="scientific">Kluyveromyces dobzhanskii CBS 2104</name>
    <dbReference type="NCBI Taxonomy" id="1427455"/>
    <lineage>
        <taxon>Eukaryota</taxon>
        <taxon>Fungi</taxon>
        <taxon>Dikarya</taxon>
        <taxon>Ascomycota</taxon>
        <taxon>Saccharomycotina</taxon>
        <taxon>Saccharomycetes</taxon>
        <taxon>Saccharomycetales</taxon>
        <taxon>Saccharomycetaceae</taxon>
        <taxon>Kluyveromyces</taxon>
    </lineage>
</organism>
<gene>
    <name evidence="1" type="ORF">KLDO_g3785</name>
</gene>
<dbReference type="InterPro" id="IPR027417">
    <property type="entry name" value="P-loop_NTPase"/>
</dbReference>
<dbReference type="EMBL" id="CCBQ010000045">
    <property type="protein sequence ID" value="CDO95550.1"/>
    <property type="molecule type" value="Genomic_DNA"/>
</dbReference>
<dbReference type="Gene3D" id="3.40.50.300">
    <property type="entry name" value="P-loop containing nucleotide triphosphate hydrolases"/>
    <property type="match status" value="1"/>
</dbReference>
<accession>A0A0A8LBI6</accession>
<proteinExistence type="predicted"/>
<comment type="caution">
    <text evidence="1">The sequence shown here is derived from an EMBL/GenBank/DDBJ whole genome shotgun (WGS) entry which is preliminary data.</text>
</comment>
<dbReference type="OrthoDB" id="4067310at2759"/>
<dbReference type="AlphaFoldDB" id="A0A0A8LBI6"/>
<evidence type="ECO:0000313" key="2">
    <source>
        <dbReference type="Proteomes" id="UP000031516"/>
    </source>
</evidence>
<name>A0A0A8LBI6_9SACH</name>
<dbReference type="GO" id="GO:0005634">
    <property type="term" value="C:nucleus"/>
    <property type="evidence" value="ECO:0007669"/>
    <property type="project" value="InterPro"/>
</dbReference>
<dbReference type="GO" id="GO:0000725">
    <property type="term" value="P:recombinational repair"/>
    <property type="evidence" value="ECO:0007669"/>
    <property type="project" value="InterPro"/>
</dbReference>
<evidence type="ECO:0000313" key="1">
    <source>
        <dbReference type="EMBL" id="CDO95550.1"/>
    </source>
</evidence>
<dbReference type="InterPro" id="IPR031783">
    <property type="entry name" value="Csm2"/>
</dbReference>
<dbReference type="GO" id="GO:0097196">
    <property type="term" value="C:Shu complex"/>
    <property type="evidence" value="ECO:0007669"/>
    <property type="project" value="InterPro"/>
</dbReference>
<reference evidence="1 2" key="1">
    <citation type="submission" date="2014-03" db="EMBL/GenBank/DDBJ databases">
        <title>The genome of Kluyveromyces dobzhanskii.</title>
        <authorList>
            <person name="Nystedt B."/>
            <person name="Astrom S."/>
        </authorList>
    </citation>
    <scope>NUCLEOTIDE SEQUENCE [LARGE SCALE GENOMIC DNA]</scope>
    <source>
        <strain evidence="1 2">CBS 2104</strain>
    </source>
</reference>
<protein>
    <submittedName>
        <fullName evidence="1">WGS project CCBQ000000000 data, contig 00015</fullName>
    </submittedName>
</protein>
<dbReference type="Pfam" id="PF16834">
    <property type="entry name" value="CSM2"/>
    <property type="match status" value="1"/>
</dbReference>
<dbReference type="Proteomes" id="UP000031516">
    <property type="component" value="Unassembled WGS sequence"/>
</dbReference>
<keyword evidence="2" id="KW-1185">Reference proteome</keyword>